<protein>
    <recommendedName>
        <fullName evidence="1">TfuA-like core domain-containing protein</fullName>
    </recommendedName>
</protein>
<evidence type="ECO:0000259" key="1">
    <source>
        <dbReference type="Pfam" id="PF07812"/>
    </source>
</evidence>
<feature type="domain" description="TfuA-like core" evidence="1">
    <location>
        <begin position="37"/>
        <end position="156"/>
    </location>
</feature>
<evidence type="ECO:0000313" key="3">
    <source>
        <dbReference type="Proteomes" id="UP000823786"/>
    </source>
</evidence>
<dbReference type="InterPro" id="IPR012924">
    <property type="entry name" value="TfuA_core"/>
</dbReference>
<accession>A0ABS4ENI0</accession>
<dbReference type="RefSeq" id="WP_234937351.1">
    <property type="nucleotide sequence ID" value="NZ_JAGGJV010000005.1"/>
</dbReference>
<keyword evidence="3" id="KW-1185">Reference proteome</keyword>
<reference evidence="2 3" key="1">
    <citation type="submission" date="2021-03" db="EMBL/GenBank/DDBJ databases">
        <title>Genomic Encyclopedia of Type Strains, Phase IV (KMG-IV): sequencing the most valuable type-strain genomes for metagenomic binning, comparative biology and taxonomic classification.</title>
        <authorList>
            <person name="Goeker M."/>
        </authorList>
    </citation>
    <scope>NUCLEOTIDE SEQUENCE [LARGE SCALE GENOMIC DNA]</scope>
    <source>
        <strain evidence="2 3">DSM 26427</strain>
    </source>
</reference>
<name>A0ABS4ENI0_9HYPH</name>
<organism evidence="2 3">
    <name type="scientific">Rhizobium herbae</name>
    <dbReference type="NCBI Taxonomy" id="508661"/>
    <lineage>
        <taxon>Bacteria</taxon>
        <taxon>Pseudomonadati</taxon>
        <taxon>Pseudomonadota</taxon>
        <taxon>Alphaproteobacteria</taxon>
        <taxon>Hyphomicrobiales</taxon>
        <taxon>Rhizobiaceae</taxon>
        <taxon>Rhizobium/Agrobacterium group</taxon>
        <taxon>Rhizobium</taxon>
    </lineage>
</organism>
<evidence type="ECO:0000313" key="2">
    <source>
        <dbReference type="EMBL" id="MBP1859371.1"/>
    </source>
</evidence>
<dbReference type="Pfam" id="PF07812">
    <property type="entry name" value="TfuA"/>
    <property type="match status" value="1"/>
</dbReference>
<dbReference type="Proteomes" id="UP000823786">
    <property type="component" value="Unassembled WGS sequence"/>
</dbReference>
<dbReference type="EMBL" id="JAGGJV010000005">
    <property type="protein sequence ID" value="MBP1859371.1"/>
    <property type="molecule type" value="Genomic_DNA"/>
</dbReference>
<gene>
    <name evidence="2" type="ORF">J2Z75_002888</name>
</gene>
<comment type="caution">
    <text evidence="2">The sequence shown here is derived from an EMBL/GenBank/DDBJ whole genome shotgun (WGS) entry which is preliminary data.</text>
</comment>
<proteinExistence type="predicted"/>
<sequence>MSAARELFDADYAPPAKQADIYSAVRTSRPAVIVLIDGEFHQSLSVWHKEILYALAHGVRVIGASSMGALRAAELHTLGMIGAGRIFEDYRDGVINADDEVALTYGPAGLGYPQVTIPMVNLRATLDAAERKGDITSEQKLVLRERLHGIHFSERTRSRLHQEVESLGYETETFNRVFNGNFIDQKRLDAVEALQVASEMVRSIREAPVGFEFHKTHSMNVVDQQDRITNDGFRRREVAKFISLAHENFEPTLANALNRSLALLLGKMMAIEPSEDEIVDEECNFRERFSIIEEVKFEGWLSENDIGAKDFNRLMRENAVCRKLYDWQASIAGACEHTQPTLDYITLENRYIEFKKKMSSNRDFRTLTPRNSQTDIDDLSLNELLEIHTRFYPRLTFRPLAQWMKDVAFQGEDDLRGELIKLVSGDQAREKVIASVLALRSNEQVKRES</sequence>